<dbReference type="InterPro" id="IPR011006">
    <property type="entry name" value="CheY-like_superfamily"/>
</dbReference>
<dbReference type="EMBL" id="FMSV02000491">
    <property type="protein sequence ID" value="SEH06403.1"/>
    <property type="molecule type" value="Genomic_DNA"/>
</dbReference>
<evidence type="ECO:0000256" key="8">
    <source>
        <dbReference type="ARBA" id="ARBA00022840"/>
    </source>
</evidence>
<dbReference type="Pfam" id="PF00072">
    <property type="entry name" value="Response_reg"/>
    <property type="match status" value="2"/>
</dbReference>
<dbReference type="InterPro" id="IPR003594">
    <property type="entry name" value="HATPase_dom"/>
</dbReference>
<evidence type="ECO:0000256" key="4">
    <source>
        <dbReference type="ARBA" id="ARBA00022553"/>
    </source>
</evidence>
<evidence type="ECO:0000256" key="5">
    <source>
        <dbReference type="ARBA" id="ARBA00022679"/>
    </source>
</evidence>
<dbReference type="Pfam" id="PF02518">
    <property type="entry name" value="HATPase_c"/>
    <property type="match status" value="1"/>
</dbReference>
<keyword evidence="11" id="KW-0131">Cell cycle</keyword>
<evidence type="ECO:0000256" key="7">
    <source>
        <dbReference type="ARBA" id="ARBA00022777"/>
    </source>
</evidence>
<keyword evidence="5 15" id="KW-0808">Transferase</keyword>
<feature type="modified residue" description="4-aspartylphosphate" evidence="12">
    <location>
        <position position="572"/>
    </location>
</feature>
<dbReference type="GO" id="GO:0005524">
    <property type="term" value="F:ATP binding"/>
    <property type="evidence" value="ECO:0007669"/>
    <property type="project" value="UniProtKB-KW"/>
</dbReference>
<keyword evidence="16" id="KW-1185">Reference proteome</keyword>
<feature type="modified residue" description="4-aspartylphosphate" evidence="12">
    <location>
        <position position="58"/>
    </location>
</feature>
<evidence type="ECO:0000256" key="6">
    <source>
        <dbReference type="ARBA" id="ARBA00022741"/>
    </source>
</evidence>
<dbReference type="PROSITE" id="PS50109">
    <property type="entry name" value="HIS_KIN"/>
    <property type="match status" value="1"/>
</dbReference>
<dbReference type="InterPro" id="IPR001789">
    <property type="entry name" value="Sig_transdc_resp-reg_receiver"/>
</dbReference>
<dbReference type="FunFam" id="3.30.565.10:FF:000010">
    <property type="entry name" value="Sensor histidine kinase RcsC"/>
    <property type="match status" value="1"/>
</dbReference>
<dbReference type="InterPro" id="IPR004358">
    <property type="entry name" value="Sig_transdc_His_kin-like_C"/>
</dbReference>
<feature type="domain" description="Histidine kinase" evidence="13">
    <location>
        <begin position="154"/>
        <end position="372"/>
    </location>
</feature>
<accession>A0A1H6F9W2</accession>
<evidence type="ECO:0000259" key="13">
    <source>
        <dbReference type="PROSITE" id="PS50109"/>
    </source>
</evidence>
<dbReference type="SMART" id="SM00388">
    <property type="entry name" value="HisKA"/>
    <property type="match status" value="1"/>
</dbReference>
<evidence type="ECO:0000256" key="2">
    <source>
        <dbReference type="ARBA" id="ARBA00004370"/>
    </source>
</evidence>
<evidence type="ECO:0000256" key="3">
    <source>
        <dbReference type="ARBA" id="ARBA00012438"/>
    </source>
</evidence>
<dbReference type="SUPFAM" id="SSF55874">
    <property type="entry name" value="ATPase domain of HSP90 chaperone/DNA topoisomerase II/histidine kinase"/>
    <property type="match status" value="1"/>
</dbReference>
<dbReference type="GO" id="GO:0000155">
    <property type="term" value="F:phosphorelay sensor kinase activity"/>
    <property type="evidence" value="ECO:0007669"/>
    <property type="project" value="InterPro"/>
</dbReference>
<sequence length="674" mass="76002">MSSRETQATILIVDDALLNLAFASEVLTKNGYQVLLARSGIEALKIATKQMPDLILLDINMPEWDGFETCRRIKRESLLTPIPIIFFSTLKTASDRLLAFDVGAVDYVDKPCEKEELLARVRTHVNLYLLTRQLQTEKKRAEAANITKSQFLANMSHELRTPLNAIIGYSEMLYEDAEEREIEDFPQDLNKIQTAANHLLSLINDILDLSKIESGKMALSLETFALKDLIQDIHAPAKMLAGKKNNQLEIIGADEVKEIHADRMKLRQILFNLLSNSAKFTEAGLIRLNIQCQAKQISFQVSDDGIGMTPQQRCRLFQPFTQADSSTTRRYGGTGLGLAISREFTEMMGGKLQVESHFGEGTTFTLQLPLQVVEDKNLEKLSTALPESVNKQASQSPQQNESNESIVVLCHEEEKERKLLYDKLSQQGYAVACAENEETCWKLSNKLNPDALIFKSLSAELQDRFKTSKKLSGMPLLEIPDKVSNHGPNDTQCHLKPITQQQLSEVLRQYGLEHSKAGQNTLMVVEDDMILRELTIDMLEDANWSVLSAENGRMALQHLHETKNLPALILLDLSMPVMDGYEFLIRLRANPQWQILPVVVLTSNPLTAEEKDKLMGCVNGVLSKKDYNHHDLFEHLHQNLNELIKDNQAPENLAENIENFFSQPLLSEVLGKVK</sequence>
<dbReference type="Gene3D" id="3.30.565.10">
    <property type="entry name" value="Histidine kinase-like ATPase, C-terminal domain"/>
    <property type="match status" value="1"/>
</dbReference>
<dbReference type="Gene3D" id="1.10.287.130">
    <property type="match status" value="1"/>
</dbReference>
<name>A0A1H6F9W2_9GAMM</name>
<evidence type="ECO:0000256" key="11">
    <source>
        <dbReference type="ARBA" id="ARBA00023306"/>
    </source>
</evidence>
<keyword evidence="8" id="KW-0067">ATP-binding</keyword>
<dbReference type="InterPro" id="IPR005467">
    <property type="entry name" value="His_kinase_dom"/>
</dbReference>
<dbReference type="OrthoDB" id="6724607at2"/>
<evidence type="ECO:0000256" key="12">
    <source>
        <dbReference type="PROSITE-ProRule" id="PRU00169"/>
    </source>
</evidence>
<dbReference type="Pfam" id="PF00512">
    <property type="entry name" value="HisKA"/>
    <property type="match status" value="1"/>
</dbReference>
<dbReference type="PROSITE" id="PS50110">
    <property type="entry name" value="RESPONSE_REGULATORY"/>
    <property type="match status" value="2"/>
</dbReference>
<evidence type="ECO:0000256" key="9">
    <source>
        <dbReference type="ARBA" id="ARBA00023012"/>
    </source>
</evidence>
<evidence type="ECO:0000313" key="16">
    <source>
        <dbReference type="Proteomes" id="UP000236724"/>
    </source>
</evidence>
<dbReference type="InterPro" id="IPR003661">
    <property type="entry name" value="HisK_dim/P_dom"/>
</dbReference>
<dbReference type="PANTHER" id="PTHR43047:SF72">
    <property type="entry name" value="OSMOSENSING HISTIDINE PROTEIN KINASE SLN1"/>
    <property type="match status" value="1"/>
</dbReference>
<dbReference type="Gene3D" id="3.40.50.2300">
    <property type="match status" value="2"/>
</dbReference>
<evidence type="ECO:0000259" key="14">
    <source>
        <dbReference type="PROSITE" id="PS50110"/>
    </source>
</evidence>
<dbReference type="InterPro" id="IPR036890">
    <property type="entry name" value="HATPase_C_sf"/>
</dbReference>
<dbReference type="GO" id="GO:0009927">
    <property type="term" value="F:histidine phosphotransfer kinase activity"/>
    <property type="evidence" value="ECO:0007669"/>
    <property type="project" value="TreeGrafter"/>
</dbReference>
<dbReference type="GO" id="GO:0005886">
    <property type="term" value="C:plasma membrane"/>
    <property type="evidence" value="ECO:0007669"/>
    <property type="project" value="TreeGrafter"/>
</dbReference>
<reference evidence="15 16" key="1">
    <citation type="submission" date="2016-10" db="EMBL/GenBank/DDBJ databases">
        <authorList>
            <person name="de Groot N.N."/>
        </authorList>
    </citation>
    <scope>NUCLEOTIDE SEQUENCE [LARGE SCALE GENOMIC DNA]</scope>
    <source>
        <strain evidence="15">MBHS1</strain>
    </source>
</reference>
<dbReference type="AlphaFoldDB" id="A0A1H6F9W2"/>
<dbReference type="PANTHER" id="PTHR43047">
    <property type="entry name" value="TWO-COMPONENT HISTIDINE PROTEIN KINASE"/>
    <property type="match status" value="1"/>
</dbReference>
<evidence type="ECO:0000256" key="10">
    <source>
        <dbReference type="ARBA" id="ARBA00023136"/>
    </source>
</evidence>
<keyword evidence="6" id="KW-0547">Nucleotide-binding</keyword>
<keyword evidence="10" id="KW-0472">Membrane</keyword>
<evidence type="ECO:0000256" key="1">
    <source>
        <dbReference type="ARBA" id="ARBA00000085"/>
    </source>
</evidence>
<feature type="domain" description="Response regulatory" evidence="14">
    <location>
        <begin position="521"/>
        <end position="639"/>
    </location>
</feature>
<protein>
    <recommendedName>
        <fullName evidence="3">histidine kinase</fullName>
        <ecNumber evidence="3">2.7.13.3</ecNumber>
    </recommendedName>
</protein>
<dbReference type="Proteomes" id="UP000236724">
    <property type="component" value="Unassembled WGS sequence"/>
</dbReference>
<dbReference type="CDD" id="cd16922">
    <property type="entry name" value="HATPase_EvgS-ArcB-TorS-like"/>
    <property type="match status" value="1"/>
</dbReference>
<proteinExistence type="predicted"/>
<evidence type="ECO:0000313" key="15">
    <source>
        <dbReference type="EMBL" id="SEH06403.1"/>
    </source>
</evidence>
<dbReference type="SMART" id="SM00387">
    <property type="entry name" value="HATPase_c"/>
    <property type="match status" value="1"/>
</dbReference>
<dbReference type="SMART" id="SM00448">
    <property type="entry name" value="REC"/>
    <property type="match status" value="2"/>
</dbReference>
<gene>
    <name evidence="15" type="primary">barA_7</name>
    <name evidence="15" type="ORF">MBHS_02265</name>
</gene>
<comment type="subcellular location">
    <subcellularLocation>
        <location evidence="2">Membrane</location>
    </subcellularLocation>
</comment>
<dbReference type="CDD" id="cd00082">
    <property type="entry name" value="HisKA"/>
    <property type="match status" value="1"/>
</dbReference>
<feature type="domain" description="Response regulatory" evidence="14">
    <location>
        <begin position="9"/>
        <end position="125"/>
    </location>
</feature>
<keyword evidence="7 15" id="KW-0418">Kinase</keyword>
<dbReference type="SUPFAM" id="SSF52172">
    <property type="entry name" value="CheY-like"/>
    <property type="match status" value="2"/>
</dbReference>
<dbReference type="FunFam" id="1.10.287.130:FF:000038">
    <property type="entry name" value="Sensory transduction histidine kinase"/>
    <property type="match status" value="1"/>
</dbReference>
<comment type="catalytic activity">
    <reaction evidence="1">
        <text>ATP + protein L-histidine = ADP + protein N-phospho-L-histidine.</text>
        <dbReference type="EC" id="2.7.13.3"/>
    </reaction>
</comment>
<keyword evidence="4 12" id="KW-0597">Phosphoprotein</keyword>
<dbReference type="PRINTS" id="PR00344">
    <property type="entry name" value="BCTRLSENSOR"/>
</dbReference>
<keyword evidence="9" id="KW-0902">Two-component regulatory system</keyword>
<dbReference type="EC" id="2.7.13.3" evidence="3"/>
<organism evidence="15 16">
    <name type="scientific">Candidatus Venteria ishoeyi</name>
    <dbReference type="NCBI Taxonomy" id="1899563"/>
    <lineage>
        <taxon>Bacteria</taxon>
        <taxon>Pseudomonadati</taxon>
        <taxon>Pseudomonadota</taxon>
        <taxon>Gammaproteobacteria</taxon>
        <taxon>Thiotrichales</taxon>
        <taxon>Thiotrichaceae</taxon>
        <taxon>Venteria</taxon>
    </lineage>
</organism>
<dbReference type="RefSeq" id="WP_103920185.1">
    <property type="nucleotide sequence ID" value="NZ_FMSV02000491.1"/>
</dbReference>